<evidence type="ECO:0000313" key="3">
    <source>
        <dbReference type="Proteomes" id="UP001190700"/>
    </source>
</evidence>
<feature type="chain" id="PRO_5042168611" evidence="1">
    <location>
        <begin position="20"/>
        <end position="310"/>
    </location>
</feature>
<keyword evidence="1" id="KW-0732">Signal</keyword>
<proteinExistence type="predicted"/>
<sequence length="310" mass="35318">MCALEVAICILVPTIVVTACSSKLMKFVYGMDFVRNEGSGPDKFCENARCTKENHAANTATLPGSLDAAICPRNSKSLDAIHGLSTGIRLEEEHALQRTVDEFLLRYKHSSCIFLKHPFDAGNTALRRTAKILRARLDADAAQHTLIAGDQTLGVPISKAENARCAWNRQIYIRQATRYVRTRLVPDCFDYTLPCEPEGASPLKDDDREGCKLLIVFVLVLYKLLQSDLFVDCETHMTTFVAQDYIRCCNRRSPFAIIYLRMKRLRPSVGKLHFNLQSSLRNFQYPQEFRRSLMTQREIKLILKVFLNDY</sequence>
<keyword evidence="3" id="KW-1185">Reference proteome</keyword>
<evidence type="ECO:0000256" key="1">
    <source>
        <dbReference type="SAM" id="SignalP"/>
    </source>
</evidence>
<name>A0AAE0C0Z6_9CHLO</name>
<gene>
    <name evidence="2" type="ORF">CYMTET_44614</name>
</gene>
<evidence type="ECO:0000313" key="2">
    <source>
        <dbReference type="EMBL" id="KAK3245793.1"/>
    </source>
</evidence>
<dbReference type="AlphaFoldDB" id="A0AAE0C0Z6"/>
<comment type="caution">
    <text evidence="2">The sequence shown here is derived from an EMBL/GenBank/DDBJ whole genome shotgun (WGS) entry which is preliminary data.</text>
</comment>
<organism evidence="2 3">
    <name type="scientific">Cymbomonas tetramitiformis</name>
    <dbReference type="NCBI Taxonomy" id="36881"/>
    <lineage>
        <taxon>Eukaryota</taxon>
        <taxon>Viridiplantae</taxon>
        <taxon>Chlorophyta</taxon>
        <taxon>Pyramimonadophyceae</taxon>
        <taxon>Pyramimonadales</taxon>
        <taxon>Pyramimonadaceae</taxon>
        <taxon>Cymbomonas</taxon>
    </lineage>
</organism>
<dbReference type="EMBL" id="LGRX02030310">
    <property type="protein sequence ID" value="KAK3245793.1"/>
    <property type="molecule type" value="Genomic_DNA"/>
</dbReference>
<accession>A0AAE0C0Z6</accession>
<feature type="signal peptide" evidence="1">
    <location>
        <begin position="1"/>
        <end position="19"/>
    </location>
</feature>
<reference evidence="2 3" key="1">
    <citation type="journal article" date="2015" name="Genome Biol. Evol.">
        <title>Comparative Genomics of a Bacterivorous Green Alga Reveals Evolutionary Causalities and Consequences of Phago-Mixotrophic Mode of Nutrition.</title>
        <authorList>
            <person name="Burns J.A."/>
            <person name="Paasch A."/>
            <person name="Narechania A."/>
            <person name="Kim E."/>
        </authorList>
    </citation>
    <scope>NUCLEOTIDE SEQUENCE [LARGE SCALE GENOMIC DNA]</scope>
    <source>
        <strain evidence="2 3">PLY_AMNH</strain>
    </source>
</reference>
<protein>
    <submittedName>
        <fullName evidence="2">Uncharacterized protein</fullName>
    </submittedName>
</protein>
<dbReference type="Proteomes" id="UP001190700">
    <property type="component" value="Unassembled WGS sequence"/>
</dbReference>